<dbReference type="HOGENOM" id="CLU_001570_5_11_1"/>
<dbReference type="InterPro" id="IPR002403">
    <property type="entry name" value="Cyt_P450_E_grp-IV"/>
</dbReference>
<gene>
    <name evidence="14" type="ORF">LACBIDRAFT_315739</name>
</gene>
<dbReference type="GO" id="GO:0016020">
    <property type="term" value="C:membrane"/>
    <property type="evidence" value="ECO:0007669"/>
    <property type="project" value="UniProtKB-SubCell"/>
</dbReference>
<evidence type="ECO:0000313" key="14">
    <source>
        <dbReference type="EMBL" id="EDR10845.1"/>
    </source>
</evidence>
<dbReference type="PANTHER" id="PTHR24305">
    <property type="entry name" value="CYTOCHROME P450"/>
    <property type="match status" value="1"/>
</dbReference>
<feature type="binding site" description="axial binding residue" evidence="13">
    <location>
        <position position="477"/>
    </location>
    <ligand>
        <name>heme</name>
        <dbReference type="ChEBI" id="CHEBI:30413"/>
    </ligand>
    <ligandPart>
        <name>Fe</name>
        <dbReference type="ChEBI" id="CHEBI:18248"/>
    </ligandPart>
</feature>
<evidence type="ECO:0000256" key="5">
    <source>
        <dbReference type="ARBA" id="ARBA00022617"/>
    </source>
</evidence>
<dbReference type="AlphaFoldDB" id="B0D320"/>
<dbReference type="KEGG" id="lbc:LACBIDRAFT_315739"/>
<evidence type="ECO:0000256" key="9">
    <source>
        <dbReference type="ARBA" id="ARBA00023002"/>
    </source>
</evidence>
<dbReference type="GO" id="GO:0005506">
    <property type="term" value="F:iron ion binding"/>
    <property type="evidence" value="ECO:0007669"/>
    <property type="project" value="InterPro"/>
</dbReference>
<evidence type="ECO:0000256" key="4">
    <source>
        <dbReference type="ARBA" id="ARBA00010617"/>
    </source>
</evidence>
<evidence type="ECO:0000313" key="15">
    <source>
        <dbReference type="Proteomes" id="UP000001194"/>
    </source>
</evidence>
<evidence type="ECO:0000256" key="12">
    <source>
        <dbReference type="ARBA" id="ARBA00023136"/>
    </source>
</evidence>
<dbReference type="GeneID" id="6073770"/>
<evidence type="ECO:0000256" key="6">
    <source>
        <dbReference type="ARBA" id="ARBA00022692"/>
    </source>
</evidence>
<keyword evidence="11" id="KW-0503">Monooxygenase</keyword>
<evidence type="ECO:0000256" key="11">
    <source>
        <dbReference type="ARBA" id="ARBA00023033"/>
    </source>
</evidence>
<dbReference type="CDD" id="cd11069">
    <property type="entry name" value="CYP_FUM15-like"/>
    <property type="match status" value="1"/>
</dbReference>
<protein>
    <submittedName>
        <fullName evidence="14">Predicted protein</fullName>
    </submittedName>
</protein>
<accession>B0D320</accession>
<comment type="subcellular location">
    <subcellularLocation>
        <location evidence="2">Membrane</location>
    </subcellularLocation>
</comment>
<evidence type="ECO:0000256" key="1">
    <source>
        <dbReference type="ARBA" id="ARBA00001971"/>
    </source>
</evidence>
<sequence>MGRTCLLVVSATATLGVYGLYKIAGIVYREWLSPLRVLPGTKSPSFLYGDLKELWEEEDTGTSGILVEKYGTTFRYKSLLGISRLYTADTRALNHILMNSYDYEKLPESRAALTNILGAGLLVVEGDKHKQQRKIMNPAFGPAQIRELTDIFVRKSIQLRDLWAEECTKQGGQGRIEILSWLTWTTLDVIGLAGFNYKFNALMRDSKANELSEAFNTIFQAGTSVNVMLILRAFIPALSWILPEAGDVEAKKASSTMSRIGKELLSNSKAAVSQQESLEKDTWKTRDLLSLLVRANVATDLTESQRMLDEDVLAQIPTFIVAGHETTSNATTWALFALNSQNPDAQIKLRNELLTVSTDNPTMDELNALPYLDAVVRETLRLHAPVSMTSRVAMKDDVLPLAIPFTDSKGVIHHEIRIRKGEPLLIPILALNRDKSIWGEDAHEFRPERWESIPDAASSIPGVWGHMLTFLGGPHSCIGYRFALVEMKALLFTLIRSFEFELAVPASDIGKKAGIVHRPILLSNPEGGSQMPLFVKAYQPPLEEA</sequence>
<dbReference type="InParanoid" id="B0D320"/>
<evidence type="ECO:0000256" key="10">
    <source>
        <dbReference type="ARBA" id="ARBA00023004"/>
    </source>
</evidence>
<evidence type="ECO:0000256" key="7">
    <source>
        <dbReference type="ARBA" id="ARBA00022723"/>
    </source>
</evidence>
<dbReference type="InterPro" id="IPR050121">
    <property type="entry name" value="Cytochrome_P450_monoxygenase"/>
</dbReference>
<dbReference type="STRING" id="486041.B0D320"/>
<dbReference type="OrthoDB" id="1470350at2759"/>
<keyword evidence="12" id="KW-0472">Membrane</keyword>
<dbReference type="GO" id="GO:0004497">
    <property type="term" value="F:monooxygenase activity"/>
    <property type="evidence" value="ECO:0007669"/>
    <property type="project" value="UniProtKB-KW"/>
</dbReference>
<name>B0D320_LACBS</name>
<evidence type="ECO:0000256" key="2">
    <source>
        <dbReference type="ARBA" id="ARBA00004370"/>
    </source>
</evidence>
<dbReference type="Pfam" id="PF00067">
    <property type="entry name" value="p450"/>
    <property type="match status" value="1"/>
</dbReference>
<dbReference type="GO" id="GO:0016705">
    <property type="term" value="F:oxidoreductase activity, acting on paired donors, with incorporation or reduction of molecular oxygen"/>
    <property type="evidence" value="ECO:0007669"/>
    <property type="project" value="InterPro"/>
</dbReference>
<keyword evidence="5 13" id="KW-0349">Heme</keyword>
<keyword evidence="8" id="KW-1133">Transmembrane helix</keyword>
<comment type="cofactor">
    <cofactor evidence="1 13">
        <name>heme</name>
        <dbReference type="ChEBI" id="CHEBI:30413"/>
    </cofactor>
</comment>
<proteinExistence type="inferred from homology"/>
<dbReference type="InterPro" id="IPR036396">
    <property type="entry name" value="Cyt_P450_sf"/>
</dbReference>
<dbReference type="PRINTS" id="PR00385">
    <property type="entry name" value="P450"/>
</dbReference>
<dbReference type="PANTHER" id="PTHR24305:SF166">
    <property type="entry name" value="CYTOCHROME P450 12A4, MITOCHONDRIAL-RELATED"/>
    <property type="match status" value="1"/>
</dbReference>
<keyword evidence="10 13" id="KW-0408">Iron</keyword>
<evidence type="ECO:0000256" key="13">
    <source>
        <dbReference type="PIRSR" id="PIRSR602403-1"/>
    </source>
</evidence>
<reference evidence="14 15" key="1">
    <citation type="journal article" date="2008" name="Nature">
        <title>The genome of Laccaria bicolor provides insights into mycorrhizal symbiosis.</title>
        <authorList>
            <person name="Martin F."/>
            <person name="Aerts A."/>
            <person name="Ahren D."/>
            <person name="Brun A."/>
            <person name="Danchin E.G.J."/>
            <person name="Duchaussoy F."/>
            <person name="Gibon J."/>
            <person name="Kohler A."/>
            <person name="Lindquist E."/>
            <person name="Pereda V."/>
            <person name="Salamov A."/>
            <person name="Shapiro H.J."/>
            <person name="Wuyts J."/>
            <person name="Blaudez D."/>
            <person name="Buee M."/>
            <person name="Brokstein P."/>
            <person name="Canbaeck B."/>
            <person name="Cohen D."/>
            <person name="Courty P.E."/>
            <person name="Coutinho P.M."/>
            <person name="Delaruelle C."/>
            <person name="Detter J.C."/>
            <person name="Deveau A."/>
            <person name="DiFazio S."/>
            <person name="Duplessis S."/>
            <person name="Fraissinet-Tachet L."/>
            <person name="Lucic E."/>
            <person name="Frey-Klett P."/>
            <person name="Fourrey C."/>
            <person name="Feussner I."/>
            <person name="Gay G."/>
            <person name="Grimwood J."/>
            <person name="Hoegger P.J."/>
            <person name="Jain P."/>
            <person name="Kilaru S."/>
            <person name="Labbe J."/>
            <person name="Lin Y.C."/>
            <person name="Legue V."/>
            <person name="Le Tacon F."/>
            <person name="Marmeisse R."/>
            <person name="Melayah D."/>
            <person name="Montanini B."/>
            <person name="Muratet M."/>
            <person name="Nehls U."/>
            <person name="Niculita-Hirzel H."/>
            <person name="Oudot-Le Secq M.P."/>
            <person name="Peter M."/>
            <person name="Quesneville H."/>
            <person name="Rajashekar B."/>
            <person name="Reich M."/>
            <person name="Rouhier N."/>
            <person name="Schmutz J."/>
            <person name="Yin T."/>
            <person name="Chalot M."/>
            <person name="Henrissat B."/>
            <person name="Kuees U."/>
            <person name="Lucas S."/>
            <person name="Van de Peer Y."/>
            <person name="Podila G.K."/>
            <person name="Polle A."/>
            <person name="Pukkila P.J."/>
            <person name="Richardson P.M."/>
            <person name="Rouze P."/>
            <person name="Sanders I.R."/>
            <person name="Stajich J.E."/>
            <person name="Tunlid A."/>
            <person name="Tuskan G."/>
            <person name="Grigoriev I.V."/>
        </authorList>
    </citation>
    <scope>NUCLEOTIDE SEQUENCE [LARGE SCALE GENOMIC DNA]</scope>
    <source>
        <strain evidence="15">S238N-H82 / ATCC MYA-4686</strain>
    </source>
</reference>
<dbReference type="EMBL" id="DS547096">
    <property type="protein sequence ID" value="EDR10845.1"/>
    <property type="molecule type" value="Genomic_DNA"/>
</dbReference>
<keyword evidence="9" id="KW-0560">Oxidoreductase</keyword>
<dbReference type="PRINTS" id="PR00465">
    <property type="entry name" value="EP450IV"/>
</dbReference>
<dbReference type="SUPFAM" id="SSF48264">
    <property type="entry name" value="Cytochrome P450"/>
    <property type="match status" value="1"/>
</dbReference>
<keyword evidence="6" id="KW-0812">Transmembrane</keyword>
<organism evidence="15">
    <name type="scientific">Laccaria bicolor (strain S238N-H82 / ATCC MYA-4686)</name>
    <name type="common">Bicoloured deceiver</name>
    <name type="synonym">Laccaria laccata var. bicolor</name>
    <dbReference type="NCBI Taxonomy" id="486041"/>
    <lineage>
        <taxon>Eukaryota</taxon>
        <taxon>Fungi</taxon>
        <taxon>Dikarya</taxon>
        <taxon>Basidiomycota</taxon>
        <taxon>Agaricomycotina</taxon>
        <taxon>Agaricomycetes</taxon>
        <taxon>Agaricomycetidae</taxon>
        <taxon>Agaricales</taxon>
        <taxon>Agaricineae</taxon>
        <taxon>Hydnangiaceae</taxon>
        <taxon>Laccaria</taxon>
    </lineage>
</organism>
<comment type="similarity">
    <text evidence="4">Belongs to the cytochrome P450 family.</text>
</comment>
<keyword evidence="7 13" id="KW-0479">Metal-binding</keyword>
<dbReference type="RefSeq" id="XP_001878146.1">
    <property type="nucleotide sequence ID" value="XM_001878111.1"/>
</dbReference>
<keyword evidence="15" id="KW-1185">Reference proteome</keyword>
<evidence type="ECO:0000256" key="8">
    <source>
        <dbReference type="ARBA" id="ARBA00022989"/>
    </source>
</evidence>
<evidence type="ECO:0000256" key="3">
    <source>
        <dbReference type="ARBA" id="ARBA00004721"/>
    </source>
</evidence>
<dbReference type="InterPro" id="IPR001128">
    <property type="entry name" value="Cyt_P450"/>
</dbReference>
<dbReference type="Proteomes" id="UP000001194">
    <property type="component" value="Unassembled WGS sequence"/>
</dbReference>
<comment type="pathway">
    <text evidence="3">Secondary metabolite biosynthesis; terpenoid biosynthesis.</text>
</comment>
<dbReference type="Gene3D" id="1.10.630.10">
    <property type="entry name" value="Cytochrome P450"/>
    <property type="match status" value="1"/>
</dbReference>
<dbReference type="GO" id="GO:0020037">
    <property type="term" value="F:heme binding"/>
    <property type="evidence" value="ECO:0007669"/>
    <property type="project" value="InterPro"/>
</dbReference>